<organism evidence="1 2">
    <name type="scientific">Saprolegnia diclina (strain VS20)</name>
    <dbReference type="NCBI Taxonomy" id="1156394"/>
    <lineage>
        <taxon>Eukaryota</taxon>
        <taxon>Sar</taxon>
        <taxon>Stramenopiles</taxon>
        <taxon>Oomycota</taxon>
        <taxon>Saprolegniomycetes</taxon>
        <taxon>Saprolegniales</taxon>
        <taxon>Saprolegniaceae</taxon>
        <taxon>Saprolegnia</taxon>
    </lineage>
</organism>
<dbReference type="EMBL" id="JH767178">
    <property type="protein sequence ID" value="EQC30105.1"/>
    <property type="molecule type" value="Genomic_DNA"/>
</dbReference>
<evidence type="ECO:0000313" key="2">
    <source>
        <dbReference type="Proteomes" id="UP000030762"/>
    </source>
</evidence>
<dbReference type="RefSeq" id="XP_008616448.1">
    <property type="nucleotide sequence ID" value="XM_008618226.1"/>
</dbReference>
<dbReference type="VEuPathDB" id="FungiDB:SDRG_12164"/>
<gene>
    <name evidence="1" type="ORF">SDRG_12164</name>
</gene>
<keyword evidence="2" id="KW-1185">Reference proteome</keyword>
<reference evidence="1 2" key="1">
    <citation type="submission" date="2012-04" db="EMBL/GenBank/DDBJ databases">
        <title>The Genome Sequence of Saprolegnia declina VS20.</title>
        <authorList>
            <consortium name="The Broad Institute Genome Sequencing Platform"/>
            <person name="Russ C."/>
            <person name="Nusbaum C."/>
            <person name="Tyler B."/>
            <person name="van West P."/>
            <person name="Dieguez-Uribeondo J."/>
            <person name="de Bruijn I."/>
            <person name="Tripathy S."/>
            <person name="Jiang R."/>
            <person name="Young S.K."/>
            <person name="Zeng Q."/>
            <person name="Gargeya S."/>
            <person name="Fitzgerald M."/>
            <person name="Haas B."/>
            <person name="Abouelleil A."/>
            <person name="Alvarado L."/>
            <person name="Arachchi H.M."/>
            <person name="Berlin A."/>
            <person name="Chapman S.B."/>
            <person name="Goldberg J."/>
            <person name="Griggs A."/>
            <person name="Gujja S."/>
            <person name="Hansen M."/>
            <person name="Howarth C."/>
            <person name="Imamovic A."/>
            <person name="Larimer J."/>
            <person name="McCowen C."/>
            <person name="Montmayeur A."/>
            <person name="Murphy C."/>
            <person name="Neiman D."/>
            <person name="Pearson M."/>
            <person name="Priest M."/>
            <person name="Roberts A."/>
            <person name="Saif S."/>
            <person name="Shea T."/>
            <person name="Sisk P."/>
            <person name="Sykes S."/>
            <person name="Wortman J."/>
            <person name="Nusbaum C."/>
            <person name="Birren B."/>
        </authorList>
    </citation>
    <scope>NUCLEOTIDE SEQUENCE [LARGE SCALE GENOMIC DNA]</scope>
    <source>
        <strain evidence="1 2">VS20</strain>
    </source>
</reference>
<accession>T0Q9F3</accession>
<name>T0Q9F3_SAPDV</name>
<sequence>MVGKRNTVPFLRRIEIAKRAVKNYYFGEKYTPSAADTDDLTYVFGDDTRQLETLLPEDVATILSVATLSGSYHSEKKTAIDAAKRLRHRLDLLQSERDMSVTLGLGPKPFCAITDAETIRLRSFLDSDWAKVGSIANVVFSEEEAEKRRQRLHHKLETTGVTSRCKCCRYEKHAPRHAARKTCRNMTTSGDRFWEDDDLKVDDDVAAEFAHDSCAGDEEKGVDNNAIHDDQI</sequence>
<proteinExistence type="predicted"/>
<dbReference type="Proteomes" id="UP000030762">
    <property type="component" value="Unassembled WGS sequence"/>
</dbReference>
<dbReference type="GeneID" id="19952891"/>
<dbReference type="InParanoid" id="T0Q9F3"/>
<protein>
    <submittedName>
        <fullName evidence="1">Uncharacterized protein</fullName>
    </submittedName>
</protein>
<evidence type="ECO:0000313" key="1">
    <source>
        <dbReference type="EMBL" id="EQC30105.1"/>
    </source>
</evidence>
<dbReference type="AlphaFoldDB" id="T0Q9F3"/>